<dbReference type="AlphaFoldDB" id="A0A238YUI8"/>
<reference evidence="1 2" key="1">
    <citation type="submission" date="2017-06" db="EMBL/GenBank/DDBJ databases">
        <authorList>
            <person name="Kim H.J."/>
            <person name="Triplett B.A."/>
        </authorList>
    </citation>
    <scope>NUCLEOTIDE SEQUENCE [LARGE SCALE GENOMIC DNA]</scope>
    <source>
        <strain evidence="1 2">DSM 43151</strain>
    </source>
</reference>
<dbReference type="EMBL" id="FZNR01000005">
    <property type="protein sequence ID" value="SNR74243.1"/>
    <property type="molecule type" value="Genomic_DNA"/>
</dbReference>
<proteinExistence type="predicted"/>
<evidence type="ECO:0000313" key="1">
    <source>
        <dbReference type="EMBL" id="SNR74243.1"/>
    </source>
</evidence>
<name>A0A238YUI8_9ACTN</name>
<keyword evidence="2" id="KW-1185">Reference proteome</keyword>
<accession>A0A238YUI8</accession>
<dbReference type="Proteomes" id="UP000198415">
    <property type="component" value="Unassembled WGS sequence"/>
</dbReference>
<organism evidence="1 2">
    <name type="scientific">Actinoplanes regularis</name>
    <dbReference type="NCBI Taxonomy" id="52697"/>
    <lineage>
        <taxon>Bacteria</taxon>
        <taxon>Bacillati</taxon>
        <taxon>Actinomycetota</taxon>
        <taxon>Actinomycetes</taxon>
        <taxon>Micromonosporales</taxon>
        <taxon>Micromonosporaceae</taxon>
        <taxon>Actinoplanes</taxon>
    </lineage>
</organism>
<sequence>MTGCAGGFADSGAAGAFRGQGTQVGTGLLGAGPAVGGLVGHVRGEVRDGRGVGRRLPNRAALVASGVAEGSQDGRSGLGVMVGSGFGVLLGCGLGLSSQTAGGVGPSSHGVVSGAGLLGTGSHDGSGEDG</sequence>
<protein>
    <submittedName>
        <fullName evidence="1">Uncharacterized protein</fullName>
    </submittedName>
</protein>
<gene>
    <name evidence="1" type="ORF">SAMN06264365_105163</name>
</gene>
<evidence type="ECO:0000313" key="2">
    <source>
        <dbReference type="Proteomes" id="UP000198415"/>
    </source>
</evidence>